<dbReference type="InterPro" id="IPR022677">
    <property type="entry name" value="NMT_C"/>
</dbReference>
<sequence>MSGFEAEKKEKPADATESSDATATQVVEKLAAMDVSEKEKVINALLGGRNAMAAQAKANQEKKEHKFWKTQPVKQQETADDKGAVKETESGSLGPLVEKTLDQVRKEPYPLPRGFHWVSVNIGDPTEADEVYNLLTENYVEDDDNLFRFDYSVNFLQWALQPPGYFKDWIVGVRQTSNGKLRGFITGIPAKVRVHDTMVEMAEINFLCVHKKLRSKRLAPVLIKEITRRVNLRNMWQAVYTAGVVIPTPMAKCRYWHRTINPKKLIAVGFSSLGPRMTMARTIRLYKLPAQTQIPGFRKMELKDAAAVAKMLKGYLSQFNIWIEFDESEVKHWLFTRDGVVNSFVVENPETKEVTDFCSFYHIPSTVIGNDTYKAVNAAYSYYNVAKSVPLKDLMHDALISAANIGCDVFNCLDVMENKTFIDELKFGKGDGNLQYYFYNYSCPTMDPENVGIVLL</sequence>
<organism evidence="10">
    <name type="scientific">Aplanochytrium stocchinoi</name>
    <dbReference type="NCBI Taxonomy" id="215587"/>
    <lineage>
        <taxon>Eukaryota</taxon>
        <taxon>Sar</taxon>
        <taxon>Stramenopiles</taxon>
        <taxon>Bigyra</taxon>
        <taxon>Labyrinthulomycetes</taxon>
        <taxon>Thraustochytrida</taxon>
        <taxon>Thraustochytriidae</taxon>
        <taxon>Aplanochytrium</taxon>
    </lineage>
</organism>
<proteinExistence type="inferred from homology"/>
<name>A0A7S3LPQ5_9STRA</name>
<evidence type="ECO:0000256" key="4">
    <source>
        <dbReference type="ARBA" id="ARBA00023315"/>
    </source>
</evidence>
<dbReference type="InterPro" id="IPR022676">
    <property type="entry name" value="NMT_N"/>
</dbReference>
<evidence type="ECO:0000256" key="2">
    <source>
        <dbReference type="ARBA" id="ARBA00012923"/>
    </source>
</evidence>
<dbReference type="Gene3D" id="3.40.630.170">
    <property type="match status" value="1"/>
</dbReference>
<accession>A0A7S3LPQ5</accession>
<dbReference type="InterPro" id="IPR000903">
    <property type="entry name" value="NMT"/>
</dbReference>
<evidence type="ECO:0000256" key="1">
    <source>
        <dbReference type="ARBA" id="ARBA00009469"/>
    </source>
</evidence>
<dbReference type="AlphaFoldDB" id="A0A7S3LPQ5"/>
<feature type="compositionally biased region" description="Basic and acidic residues" evidence="7">
    <location>
        <begin position="77"/>
        <end position="89"/>
    </location>
</feature>
<feature type="region of interest" description="Disordered" evidence="7">
    <location>
        <begin position="1"/>
        <end position="23"/>
    </location>
</feature>
<feature type="compositionally biased region" description="Basic and acidic residues" evidence="7">
    <location>
        <begin position="1"/>
        <end position="14"/>
    </location>
</feature>
<dbReference type="PROSITE" id="PS00975">
    <property type="entry name" value="NMT_1"/>
    <property type="match status" value="1"/>
</dbReference>
<feature type="region of interest" description="Disordered" evidence="7">
    <location>
        <begin position="55"/>
        <end position="97"/>
    </location>
</feature>
<comment type="catalytic activity">
    <reaction evidence="5">
        <text>N-terminal glycyl-[protein] + tetradecanoyl-CoA = N-tetradecanoylglycyl-[protein] + CoA + H(+)</text>
        <dbReference type="Rhea" id="RHEA:15521"/>
        <dbReference type="Rhea" id="RHEA-COMP:12666"/>
        <dbReference type="Rhea" id="RHEA-COMP:12667"/>
        <dbReference type="ChEBI" id="CHEBI:15378"/>
        <dbReference type="ChEBI" id="CHEBI:57287"/>
        <dbReference type="ChEBI" id="CHEBI:57385"/>
        <dbReference type="ChEBI" id="CHEBI:64723"/>
        <dbReference type="ChEBI" id="CHEBI:133050"/>
        <dbReference type="EC" id="2.3.1.97"/>
    </reaction>
</comment>
<evidence type="ECO:0000256" key="5">
    <source>
        <dbReference type="RuleBase" id="RU000586"/>
    </source>
</evidence>
<keyword evidence="3 5" id="KW-0808">Transferase</keyword>
<evidence type="ECO:0000259" key="9">
    <source>
        <dbReference type="Pfam" id="PF02799"/>
    </source>
</evidence>
<reference evidence="10" key="1">
    <citation type="submission" date="2021-01" db="EMBL/GenBank/DDBJ databases">
        <authorList>
            <person name="Corre E."/>
            <person name="Pelletier E."/>
            <person name="Niang G."/>
            <person name="Scheremetjew M."/>
            <person name="Finn R."/>
            <person name="Kale V."/>
            <person name="Holt S."/>
            <person name="Cochrane G."/>
            <person name="Meng A."/>
            <person name="Brown T."/>
            <person name="Cohen L."/>
        </authorList>
    </citation>
    <scope>NUCLEOTIDE SEQUENCE</scope>
    <source>
        <strain evidence="10">GSBS06</strain>
    </source>
</reference>
<dbReference type="PIRSF" id="PIRSF015892">
    <property type="entry name" value="N-myristl_transf"/>
    <property type="match status" value="1"/>
</dbReference>
<dbReference type="EMBL" id="HBIN01010431">
    <property type="protein sequence ID" value="CAE0437541.1"/>
    <property type="molecule type" value="Transcribed_RNA"/>
</dbReference>
<evidence type="ECO:0000256" key="6">
    <source>
        <dbReference type="RuleBase" id="RU004178"/>
    </source>
</evidence>
<comment type="function">
    <text evidence="5">Adds a myristoyl group to the N-terminal glycine residue of certain cellular proteins.</text>
</comment>
<comment type="similarity">
    <text evidence="1 6">Belongs to the NMT family.</text>
</comment>
<keyword evidence="4 5" id="KW-0012">Acyltransferase</keyword>
<dbReference type="PANTHER" id="PTHR11377">
    <property type="entry name" value="N-MYRISTOYL TRANSFERASE"/>
    <property type="match status" value="1"/>
</dbReference>
<dbReference type="SUPFAM" id="SSF55729">
    <property type="entry name" value="Acyl-CoA N-acyltransferases (Nat)"/>
    <property type="match status" value="2"/>
</dbReference>
<dbReference type="PANTHER" id="PTHR11377:SF5">
    <property type="entry name" value="GLYCYLPEPTIDE N-TETRADECANOYLTRANSFERASE"/>
    <property type="match status" value="1"/>
</dbReference>
<dbReference type="EC" id="2.3.1.97" evidence="2 5"/>
<feature type="domain" description="Glycylpeptide N-tetradecanoyltransferase C-terminal" evidence="9">
    <location>
        <begin position="268"/>
        <end position="450"/>
    </location>
</feature>
<protein>
    <recommendedName>
        <fullName evidence="2 5">Glycylpeptide N-tetradecanoyltransferase</fullName>
        <ecNumber evidence="2 5">2.3.1.97</ecNumber>
    </recommendedName>
</protein>
<dbReference type="Pfam" id="PF01233">
    <property type="entry name" value="NMT"/>
    <property type="match status" value="1"/>
</dbReference>
<dbReference type="InterPro" id="IPR016181">
    <property type="entry name" value="Acyl_CoA_acyltransferase"/>
</dbReference>
<dbReference type="InterPro" id="IPR022678">
    <property type="entry name" value="NMT_CS"/>
</dbReference>
<dbReference type="FunFam" id="3.40.630.170:FF:000003">
    <property type="entry name" value="Glycylpeptide N-tetradecanoyltransferase"/>
    <property type="match status" value="1"/>
</dbReference>
<evidence type="ECO:0000256" key="3">
    <source>
        <dbReference type="ARBA" id="ARBA00022679"/>
    </source>
</evidence>
<evidence type="ECO:0000313" key="10">
    <source>
        <dbReference type="EMBL" id="CAE0437541.1"/>
    </source>
</evidence>
<evidence type="ECO:0000259" key="8">
    <source>
        <dbReference type="Pfam" id="PF01233"/>
    </source>
</evidence>
<dbReference type="GO" id="GO:0004379">
    <property type="term" value="F:glycylpeptide N-tetradecanoyltransferase activity"/>
    <property type="evidence" value="ECO:0007669"/>
    <property type="project" value="UniProtKB-EC"/>
</dbReference>
<dbReference type="GO" id="GO:0005737">
    <property type="term" value="C:cytoplasm"/>
    <property type="evidence" value="ECO:0007669"/>
    <property type="project" value="TreeGrafter"/>
</dbReference>
<dbReference type="PROSITE" id="PS00976">
    <property type="entry name" value="NMT_2"/>
    <property type="match status" value="1"/>
</dbReference>
<feature type="domain" description="Glycylpeptide N-tetradecanoyltransferase N-terminal" evidence="8">
    <location>
        <begin position="98"/>
        <end position="253"/>
    </location>
</feature>
<evidence type="ECO:0000256" key="7">
    <source>
        <dbReference type="SAM" id="MobiDB-lite"/>
    </source>
</evidence>
<dbReference type="Pfam" id="PF02799">
    <property type="entry name" value="NMT_C"/>
    <property type="match status" value="1"/>
</dbReference>
<gene>
    <name evidence="10" type="ORF">ASTO00021_LOCUS7798</name>
</gene>